<gene>
    <name evidence="1" type="ORF">E4680_13555</name>
</gene>
<protein>
    <submittedName>
        <fullName evidence="1">Uncharacterized protein</fullName>
    </submittedName>
</protein>
<proteinExistence type="predicted"/>
<evidence type="ECO:0000313" key="2">
    <source>
        <dbReference type="Proteomes" id="UP000297890"/>
    </source>
</evidence>
<dbReference type="OrthoDB" id="7068344at2"/>
<reference evidence="1 2" key="1">
    <citation type="journal article" date="2019" name="ISME J.">
        <title>Candidatus Macondimonas diazotrophica, a novel gammaproteobacterial genus dominating crude-oil-contaminated coastal sediments.</title>
        <authorList>
            <person name="Karthikeyan S."/>
            <person name="Konstantinidis K."/>
        </authorList>
    </citation>
    <scope>NUCLEOTIDE SEQUENCE [LARGE SCALE GENOMIC DNA]</scope>
    <source>
        <strain evidence="1 2">KTK01</strain>
    </source>
</reference>
<dbReference type="AlphaFoldDB" id="A0A4Z0F711"/>
<evidence type="ECO:0000313" key="1">
    <source>
        <dbReference type="EMBL" id="TFZ81157.1"/>
    </source>
</evidence>
<dbReference type="RefSeq" id="WP_135282956.1">
    <property type="nucleotide sequence ID" value="NZ_SRIO01000042.1"/>
</dbReference>
<comment type="caution">
    <text evidence="1">The sequence shown here is derived from an EMBL/GenBank/DDBJ whole genome shotgun (WGS) entry which is preliminary data.</text>
</comment>
<sequence length="127" mass="13471">MTTIYVEMTEQLSNLEAKIRYIPVVVDGAQVYHNMTALRFVGATGVVTHAGGGVIDVNFSGLGGSTYKHTQASASDTWTVNHNLGYNPTVQVFNSGGQVVIADISHTSLNQTVISASLAFSGYALFT</sequence>
<dbReference type="Proteomes" id="UP000297890">
    <property type="component" value="Unassembled WGS sequence"/>
</dbReference>
<name>A0A4Z0F711_9GAMM</name>
<organism evidence="1 2">
    <name type="scientific">Candidatus Macondimonas diazotrophica</name>
    <dbReference type="NCBI Taxonomy" id="2305248"/>
    <lineage>
        <taxon>Bacteria</taxon>
        <taxon>Pseudomonadati</taxon>
        <taxon>Pseudomonadota</taxon>
        <taxon>Gammaproteobacteria</taxon>
        <taxon>Chromatiales</taxon>
        <taxon>Ectothiorhodospiraceae</taxon>
        <taxon>Candidatus Macondimonas</taxon>
    </lineage>
</organism>
<dbReference type="EMBL" id="SRIO01000042">
    <property type="protein sequence ID" value="TFZ81157.1"/>
    <property type="molecule type" value="Genomic_DNA"/>
</dbReference>
<accession>A0A4Z0F711</accession>
<keyword evidence="2" id="KW-1185">Reference proteome</keyword>